<name>A0A8J3LFN1_9ACTN</name>
<dbReference type="Proteomes" id="UP000660339">
    <property type="component" value="Unassembled WGS sequence"/>
</dbReference>
<evidence type="ECO:0000313" key="1">
    <source>
        <dbReference type="EMBL" id="GIG13570.1"/>
    </source>
</evidence>
<keyword evidence="2" id="KW-1185">Reference proteome</keyword>
<organism evidence="1 2">
    <name type="scientific">Catellatospora methionotrophica</name>
    <dbReference type="NCBI Taxonomy" id="121620"/>
    <lineage>
        <taxon>Bacteria</taxon>
        <taxon>Bacillati</taxon>
        <taxon>Actinomycetota</taxon>
        <taxon>Actinomycetes</taxon>
        <taxon>Micromonosporales</taxon>
        <taxon>Micromonosporaceae</taxon>
        <taxon>Catellatospora</taxon>
    </lineage>
</organism>
<accession>A0A8J3LFN1</accession>
<gene>
    <name evidence="1" type="ORF">Cme02nite_19020</name>
</gene>
<protein>
    <submittedName>
        <fullName evidence="1">Uncharacterized protein</fullName>
    </submittedName>
</protein>
<proteinExistence type="predicted"/>
<dbReference type="AlphaFoldDB" id="A0A8J3LFN1"/>
<reference evidence="1" key="1">
    <citation type="submission" date="2021-01" db="EMBL/GenBank/DDBJ databases">
        <title>Whole genome shotgun sequence of Catellatospora methionotrophica NBRC 14553.</title>
        <authorList>
            <person name="Komaki H."/>
            <person name="Tamura T."/>
        </authorList>
    </citation>
    <scope>NUCLEOTIDE SEQUENCE</scope>
    <source>
        <strain evidence="1">NBRC 14553</strain>
    </source>
</reference>
<comment type="caution">
    <text evidence="1">The sequence shown here is derived from an EMBL/GenBank/DDBJ whole genome shotgun (WGS) entry which is preliminary data.</text>
</comment>
<dbReference type="EMBL" id="BONJ01000007">
    <property type="protein sequence ID" value="GIG13570.1"/>
    <property type="molecule type" value="Genomic_DNA"/>
</dbReference>
<sequence>MLPTRNLIRSRTSTSYALGSATATCRTCSTVTIRTLPRFSLYARPAASLLRTGDIPARVCAEDTVSIDIFNGVPKGSVRESFDTLEGQ</sequence>
<evidence type="ECO:0000313" key="2">
    <source>
        <dbReference type="Proteomes" id="UP000660339"/>
    </source>
</evidence>